<dbReference type="SUPFAM" id="SSF53659">
    <property type="entry name" value="Isocitrate/Isopropylmalate dehydrogenase-like"/>
    <property type="match status" value="1"/>
</dbReference>
<organism evidence="1 2">
    <name type="scientific">Kistimonas scapharcae</name>
    <dbReference type="NCBI Taxonomy" id="1036133"/>
    <lineage>
        <taxon>Bacteria</taxon>
        <taxon>Pseudomonadati</taxon>
        <taxon>Pseudomonadota</taxon>
        <taxon>Gammaproteobacteria</taxon>
        <taxon>Oceanospirillales</taxon>
        <taxon>Endozoicomonadaceae</taxon>
        <taxon>Kistimonas</taxon>
    </lineage>
</organism>
<name>A0ABP8V3I5_9GAMM</name>
<dbReference type="EMBL" id="BAABFL010000133">
    <property type="protein sequence ID" value="GAA4649412.1"/>
    <property type="molecule type" value="Genomic_DNA"/>
</dbReference>
<dbReference type="Gene3D" id="3.40.718.10">
    <property type="entry name" value="Isopropylmalate Dehydrogenase"/>
    <property type="match status" value="1"/>
</dbReference>
<dbReference type="Proteomes" id="UP001500604">
    <property type="component" value="Unassembled WGS sequence"/>
</dbReference>
<keyword evidence="2" id="KW-1185">Reference proteome</keyword>
<proteinExistence type="predicted"/>
<dbReference type="Pfam" id="PF02504">
    <property type="entry name" value="FA_synthesis"/>
    <property type="match status" value="1"/>
</dbReference>
<protein>
    <submittedName>
        <fullName evidence="1">Glycine/sarcosine/betaine reductase complex component C subunit alpha</fullName>
    </submittedName>
</protein>
<comment type="caution">
    <text evidence="1">The sequence shown here is derived from an EMBL/GenBank/DDBJ whole genome shotgun (WGS) entry which is preliminary data.</text>
</comment>
<reference evidence="2" key="1">
    <citation type="journal article" date="2019" name="Int. J. Syst. Evol. Microbiol.">
        <title>The Global Catalogue of Microorganisms (GCM) 10K type strain sequencing project: providing services to taxonomists for standard genome sequencing and annotation.</title>
        <authorList>
            <consortium name="The Broad Institute Genomics Platform"/>
            <consortium name="The Broad Institute Genome Sequencing Center for Infectious Disease"/>
            <person name="Wu L."/>
            <person name="Ma J."/>
        </authorList>
    </citation>
    <scope>NUCLEOTIDE SEQUENCE [LARGE SCALE GENOMIC DNA]</scope>
    <source>
        <strain evidence="2">JCM 17805</strain>
    </source>
</reference>
<dbReference type="InterPro" id="IPR003664">
    <property type="entry name" value="FA_synthesis"/>
</dbReference>
<dbReference type="PIRSF" id="PIRSF036593">
    <property type="entry name" value="GrdD"/>
    <property type="match status" value="1"/>
</dbReference>
<gene>
    <name evidence="1" type="primary">grdD</name>
    <name evidence="1" type="ORF">GCM10023116_16860</name>
</gene>
<sequence>MANLNEALASAFSDMADGLVSGSFGRKKRIGLTLVGSEHGSEELVRAATLAARTYADIEPVLIGDVAEAPFELHPASDLHECHQVMEALLDEGKIDACVTLHYSFPLGVSTVGKVITPAIGREMILATTTGTSDTIRNIAMVKNAIAGIALAKATGIQEPTVGILNVEGAAQVERALRQLIDNGYRMNFTESARADGGVLMRGNDLLQGAPDVMVADSLTGNLMMKVFSSFNTGGSYEALGYGYGPGLGEDASRLVGIISRASGAPVIAGAMRLMADSAQGDLLDVYRRELKAAKEAGLEDILQGLKPKAAVEKTEAVTAPPEKITDGDINGIDILDIETARDALWAKQIFARTGMGCTGPVVMVATGDMEQARQVLKESGFIA</sequence>
<dbReference type="RefSeq" id="WP_345195248.1">
    <property type="nucleotide sequence ID" value="NZ_BAABFL010000133.1"/>
</dbReference>
<dbReference type="InterPro" id="IPR012116">
    <property type="entry name" value="Gly_reductase_pC_asu"/>
</dbReference>
<evidence type="ECO:0000313" key="2">
    <source>
        <dbReference type="Proteomes" id="UP001500604"/>
    </source>
</evidence>
<evidence type="ECO:0000313" key="1">
    <source>
        <dbReference type="EMBL" id="GAA4649412.1"/>
    </source>
</evidence>
<accession>A0ABP8V3I5</accession>
<dbReference type="NCBIfam" id="NF040747">
    <property type="entry name" value="reduct_C_alpha"/>
    <property type="match status" value="1"/>
</dbReference>